<evidence type="ECO:0000313" key="2">
    <source>
        <dbReference type="Proteomes" id="UP000035680"/>
    </source>
</evidence>
<proteinExistence type="predicted"/>
<reference evidence="2" key="1">
    <citation type="submission" date="2014-07" db="EMBL/GenBank/DDBJ databases">
        <authorList>
            <person name="Martin A.A"/>
            <person name="De Silva N."/>
        </authorList>
    </citation>
    <scope>NUCLEOTIDE SEQUENCE</scope>
</reference>
<name>A0A0K0FZJ7_STRVS</name>
<protein>
    <submittedName>
        <fullName evidence="3">Uncharacterized protein</fullName>
    </submittedName>
</protein>
<dbReference type="WBParaSite" id="SVE_1787600.1">
    <property type="protein sequence ID" value="SVE_1787600.1"/>
    <property type="gene ID" value="SVE_1787600"/>
</dbReference>
<dbReference type="Proteomes" id="UP000035680">
    <property type="component" value="Unassembled WGS sequence"/>
</dbReference>
<accession>A0A0K0FZJ7</accession>
<feature type="compositionally biased region" description="Basic residues" evidence="1">
    <location>
        <begin position="1"/>
        <end position="10"/>
    </location>
</feature>
<organism evidence="2 3">
    <name type="scientific">Strongyloides venezuelensis</name>
    <name type="common">Threadworm</name>
    <dbReference type="NCBI Taxonomy" id="75913"/>
    <lineage>
        <taxon>Eukaryota</taxon>
        <taxon>Metazoa</taxon>
        <taxon>Ecdysozoa</taxon>
        <taxon>Nematoda</taxon>
        <taxon>Chromadorea</taxon>
        <taxon>Rhabditida</taxon>
        <taxon>Tylenchina</taxon>
        <taxon>Panagrolaimomorpha</taxon>
        <taxon>Strongyloidoidea</taxon>
        <taxon>Strongyloididae</taxon>
        <taxon>Strongyloides</taxon>
    </lineage>
</organism>
<reference evidence="3" key="2">
    <citation type="submission" date="2015-08" db="UniProtKB">
        <authorList>
            <consortium name="WormBaseParasite"/>
        </authorList>
    </citation>
    <scope>IDENTIFICATION</scope>
</reference>
<dbReference type="AlphaFoldDB" id="A0A0K0FZJ7"/>
<keyword evidence="2" id="KW-1185">Reference proteome</keyword>
<sequence>MTLNAKKRPKPPTTTLPGPPEWRHWDGKSPLKARFIAQEATRLFKKCGYNNFKFSKVIDTEQREIFGTKRYKVVYIAQRCDIAQKPKPCKKGKKKSKQEVDIKFLKCYSDYRLFQAIFRNNIIHSSLRLNVTNLQNDNSCALVIKYNPH</sequence>
<feature type="region of interest" description="Disordered" evidence="1">
    <location>
        <begin position="1"/>
        <end position="23"/>
    </location>
</feature>
<evidence type="ECO:0000313" key="3">
    <source>
        <dbReference type="WBParaSite" id="SVE_1787600.1"/>
    </source>
</evidence>
<feature type="compositionally biased region" description="Pro residues" evidence="1">
    <location>
        <begin position="11"/>
        <end position="20"/>
    </location>
</feature>
<evidence type="ECO:0000256" key="1">
    <source>
        <dbReference type="SAM" id="MobiDB-lite"/>
    </source>
</evidence>